<accession>A0A699XPN4</accession>
<dbReference type="EMBL" id="BKCJ011870503">
    <property type="protein sequence ID" value="GFD59878.1"/>
    <property type="molecule type" value="Genomic_DNA"/>
</dbReference>
<proteinExistence type="predicted"/>
<gene>
    <name evidence="1" type="ORF">Tci_931847</name>
</gene>
<comment type="caution">
    <text evidence="1">The sequence shown here is derived from an EMBL/GenBank/DDBJ whole genome shotgun (WGS) entry which is preliminary data.</text>
</comment>
<name>A0A699XPN4_TANCI</name>
<sequence length="65" mass="6901">RHCLPAVSGWRQRSRSGLRYGAAALRPLPQPGAQFLLRPGAVGASPPAGHPLRLRRLAGARLRGA</sequence>
<reference evidence="1" key="1">
    <citation type="journal article" date="2019" name="Sci. Rep.">
        <title>Draft genome of Tanacetum cinerariifolium, the natural source of mosquito coil.</title>
        <authorList>
            <person name="Yamashiro T."/>
            <person name="Shiraishi A."/>
            <person name="Satake H."/>
            <person name="Nakayama K."/>
        </authorList>
    </citation>
    <scope>NUCLEOTIDE SEQUENCE</scope>
</reference>
<feature type="non-terminal residue" evidence="1">
    <location>
        <position position="1"/>
    </location>
</feature>
<dbReference type="AlphaFoldDB" id="A0A699XPN4"/>
<feature type="non-terminal residue" evidence="1">
    <location>
        <position position="65"/>
    </location>
</feature>
<organism evidence="1">
    <name type="scientific">Tanacetum cinerariifolium</name>
    <name type="common">Dalmatian daisy</name>
    <name type="synonym">Chrysanthemum cinerariifolium</name>
    <dbReference type="NCBI Taxonomy" id="118510"/>
    <lineage>
        <taxon>Eukaryota</taxon>
        <taxon>Viridiplantae</taxon>
        <taxon>Streptophyta</taxon>
        <taxon>Embryophyta</taxon>
        <taxon>Tracheophyta</taxon>
        <taxon>Spermatophyta</taxon>
        <taxon>Magnoliopsida</taxon>
        <taxon>eudicotyledons</taxon>
        <taxon>Gunneridae</taxon>
        <taxon>Pentapetalae</taxon>
        <taxon>asterids</taxon>
        <taxon>campanulids</taxon>
        <taxon>Asterales</taxon>
        <taxon>Asteraceae</taxon>
        <taxon>Asteroideae</taxon>
        <taxon>Anthemideae</taxon>
        <taxon>Anthemidinae</taxon>
        <taxon>Tanacetum</taxon>
    </lineage>
</organism>
<protein>
    <submittedName>
        <fullName evidence="1">Uncharacterized protein</fullName>
    </submittedName>
</protein>
<evidence type="ECO:0000313" key="1">
    <source>
        <dbReference type="EMBL" id="GFD59878.1"/>
    </source>
</evidence>